<feature type="non-terminal residue" evidence="2">
    <location>
        <position position="1"/>
    </location>
</feature>
<dbReference type="Proteomes" id="UP000000305">
    <property type="component" value="Unassembled WGS sequence"/>
</dbReference>
<dbReference type="PROSITE" id="PS50053">
    <property type="entry name" value="UBIQUITIN_2"/>
    <property type="match status" value="1"/>
</dbReference>
<dbReference type="CDD" id="cd01809">
    <property type="entry name" value="Ubl_BAG6"/>
    <property type="match status" value="1"/>
</dbReference>
<dbReference type="OrthoDB" id="1885901at2759"/>
<dbReference type="HOGENOM" id="CLU_010412_6_4_1"/>
<dbReference type="eggNOG" id="KOG4248">
    <property type="taxonomic scope" value="Eukaryota"/>
</dbReference>
<accession>E9HKB1</accession>
<dbReference type="SUPFAM" id="SSF54236">
    <property type="entry name" value="Ubiquitin-like"/>
    <property type="match status" value="1"/>
</dbReference>
<reference evidence="2 3" key="1">
    <citation type="journal article" date="2011" name="Science">
        <title>The ecoresponsive genome of Daphnia pulex.</title>
        <authorList>
            <person name="Colbourne J.K."/>
            <person name="Pfrender M.E."/>
            <person name="Gilbert D."/>
            <person name="Thomas W.K."/>
            <person name="Tucker A."/>
            <person name="Oakley T.H."/>
            <person name="Tokishita S."/>
            <person name="Aerts A."/>
            <person name="Arnold G.J."/>
            <person name="Basu M.K."/>
            <person name="Bauer D.J."/>
            <person name="Caceres C.E."/>
            <person name="Carmel L."/>
            <person name="Casola C."/>
            <person name="Choi J.H."/>
            <person name="Detter J.C."/>
            <person name="Dong Q."/>
            <person name="Dusheyko S."/>
            <person name="Eads B.D."/>
            <person name="Frohlich T."/>
            <person name="Geiler-Samerotte K.A."/>
            <person name="Gerlach D."/>
            <person name="Hatcher P."/>
            <person name="Jogdeo S."/>
            <person name="Krijgsveld J."/>
            <person name="Kriventseva E.V."/>
            <person name="Kultz D."/>
            <person name="Laforsch C."/>
            <person name="Lindquist E."/>
            <person name="Lopez J."/>
            <person name="Manak J.R."/>
            <person name="Muller J."/>
            <person name="Pangilinan J."/>
            <person name="Patwardhan R.P."/>
            <person name="Pitluck S."/>
            <person name="Pritham E.J."/>
            <person name="Rechtsteiner A."/>
            <person name="Rho M."/>
            <person name="Rogozin I.B."/>
            <person name="Sakarya O."/>
            <person name="Salamov A."/>
            <person name="Schaack S."/>
            <person name="Shapiro H."/>
            <person name="Shiga Y."/>
            <person name="Skalitzky C."/>
            <person name="Smith Z."/>
            <person name="Souvorov A."/>
            <person name="Sung W."/>
            <person name="Tang Z."/>
            <person name="Tsuchiya D."/>
            <person name="Tu H."/>
            <person name="Vos H."/>
            <person name="Wang M."/>
            <person name="Wolf Y.I."/>
            <person name="Yamagata H."/>
            <person name="Yamada T."/>
            <person name="Ye Y."/>
            <person name="Shaw J.R."/>
            <person name="Andrews J."/>
            <person name="Crease T.J."/>
            <person name="Tang H."/>
            <person name="Lucas S.M."/>
            <person name="Robertson H.M."/>
            <person name="Bork P."/>
            <person name="Koonin E.V."/>
            <person name="Zdobnov E.M."/>
            <person name="Grigoriev I.V."/>
            <person name="Lynch M."/>
            <person name="Boore J.L."/>
        </authorList>
    </citation>
    <scope>NUCLEOTIDE SEQUENCE [LARGE SCALE GENOMIC DNA]</scope>
</reference>
<evidence type="ECO:0000313" key="2">
    <source>
        <dbReference type="EMBL" id="EFX67865.1"/>
    </source>
</evidence>
<dbReference type="PANTHER" id="PTHR15204">
    <property type="entry name" value="LARGE PROLINE-RICH PROTEIN BAG6"/>
    <property type="match status" value="1"/>
</dbReference>
<evidence type="ECO:0000259" key="1">
    <source>
        <dbReference type="PROSITE" id="PS50053"/>
    </source>
</evidence>
<dbReference type="InterPro" id="IPR029071">
    <property type="entry name" value="Ubiquitin-like_domsf"/>
</dbReference>
<dbReference type="OMA" id="SRNHKFT"/>
<dbReference type="Pfam" id="PF00240">
    <property type="entry name" value="ubiquitin"/>
    <property type="match status" value="1"/>
</dbReference>
<dbReference type="AlphaFoldDB" id="E9HKB1"/>
<sequence>IEVTVKTLDSRNHKFTVSEELTVKELKEHIAGDVGTPAETQRLIYCGRVLQDDKKLSEYDLSGKVIHLVQRAP</sequence>
<dbReference type="EMBL" id="GL732667">
    <property type="protein sequence ID" value="EFX67865.1"/>
    <property type="molecule type" value="Genomic_DNA"/>
</dbReference>
<gene>
    <name evidence="2" type="ORF">DAPPUDRAFT_8978</name>
</gene>
<keyword evidence="3" id="KW-1185">Reference proteome</keyword>
<dbReference type="Gene3D" id="3.10.20.90">
    <property type="entry name" value="Phosphatidylinositol 3-kinase Catalytic Subunit, Chain A, domain 1"/>
    <property type="match status" value="1"/>
</dbReference>
<name>E9HKB1_DAPPU</name>
<organism evidence="2 3">
    <name type="scientific">Daphnia pulex</name>
    <name type="common">Water flea</name>
    <dbReference type="NCBI Taxonomy" id="6669"/>
    <lineage>
        <taxon>Eukaryota</taxon>
        <taxon>Metazoa</taxon>
        <taxon>Ecdysozoa</taxon>
        <taxon>Arthropoda</taxon>
        <taxon>Crustacea</taxon>
        <taxon>Branchiopoda</taxon>
        <taxon>Diplostraca</taxon>
        <taxon>Cladocera</taxon>
        <taxon>Anomopoda</taxon>
        <taxon>Daphniidae</taxon>
        <taxon>Daphnia</taxon>
    </lineage>
</organism>
<dbReference type="PhylomeDB" id="E9HKB1"/>
<evidence type="ECO:0000313" key="3">
    <source>
        <dbReference type="Proteomes" id="UP000000305"/>
    </source>
</evidence>
<feature type="domain" description="Ubiquitin-like" evidence="1">
    <location>
        <begin position="1"/>
        <end position="62"/>
    </location>
</feature>
<dbReference type="KEGG" id="dpx:DAPPUDRAFT_8978"/>
<feature type="non-terminal residue" evidence="2">
    <location>
        <position position="73"/>
    </location>
</feature>
<dbReference type="InParanoid" id="E9HKB1"/>
<dbReference type="STRING" id="6669.E9HKB1"/>
<dbReference type="InterPro" id="IPR000626">
    <property type="entry name" value="Ubiquitin-like_dom"/>
</dbReference>
<proteinExistence type="predicted"/>
<dbReference type="FunFam" id="3.10.20.90:FF:000154">
    <property type="entry name" value="Large proline-rich protein BAG6"/>
    <property type="match status" value="1"/>
</dbReference>
<protein>
    <recommendedName>
        <fullName evidence="1">Ubiquitin-like domain-containing protein</fullName>
    </recommendedName>
</protein>
<dbReference type="PANTHER" id="PTHR15204:SF0">
    <property type="entry name" value="LARGE PROLINE-RICH PROTEIN BAG6"/>
    <property type="match status" value="1"/>
</dbReference>
<dbReference type="SMART" id="SM00213">
    <property type="entry name" value="UBQ"/>
    <property type="match status" value="1"/>
</dbReference>